<reference evidence="2" key="1">
    <citation type="submission" date="2018-06" db="EMBL/GenBank/DDBJ databases">
        <authorList>
            <person name="Zhirakovskaya E."/>
        </authorList>
    </citation>
    <scope>NUCLEOTIDE SEQUENCE</scope>
</reference>
<protein>
    <submittedName>
        <fullName evidence="2">Uncharacterized protein</fullName>
    </submittedName>
</protein>
<feature type="compositionally biased region" description="Polar residues" evidence="1">
    <location>
        <begin position="23"/>
        <end position="35"/>
    </location>
</feature>
<evidence type="ECO:0000256" key="1">
    <source>
        <dbReference type="SAM" id="MobiDB-lite"/>
    </source>
</evidence>
<feature type="region of interest" description="Disordered" evidence="1">
    <location>
        <begin position="1"/>
        <end position="42"/>
    </location>
</feature>
<dbReference type="AlphaFoldDB" id="A0A3B0XJH5"/>
<sequence>MPNDMSSDMPNGMFAGNIRENSRFNQGPIRSTIAGSKNLKWV</sequence>
<name>A0A3B0XJH5_9ZZZZ</name>
<proteinExistence type="predicted"/>
<gene>
    <name evidence="2" type="ORF">MNBD_GAMMA10-2276</name>
</gene>
<evidence type="ECO:0000313" key="2">
    <source>
        <dbReference type="EMBL" id="VAW68555.1"/>
    </source>
</evidence>
<dbReference type="EMBL" id="UOFJ01000346">
    <property type="protein sequence ID" value="VAW68555.1"/>
    <property type="molecule type" value="Genomic_DNA"/>
</dbReference>
<organism evidence="2">
    <name type="scientific">hydrothermal vent metagenome</name>
    <dbReference type="NCBI Taxonomy" id="652676"/>
    <lineage>
        <taxon>unclassified sequences</taxon>
        <taxon>metagenomes</taxon>
        <taxon>ecological metagenomes</taxon>
    </lineage>
</organism>
<accession>A0A3B0XJH5</accession>